<feature type="domain" description="GmrSD restriction endonucleases N-terminal" evidence="1">
    <location>
        <begin position="16"/>
        <end position="204"/>
    </location>
</feature>
<dbReference type="Proteomes" id="UP000032683">
    <property type="component" value="Unassembled WGS sequence"/>
</dbReference>
<dbReference type="InterPro" id="IPR011089">
    <property type="entry name" value="GmrSD_C"/>
</dbReference>
<gene>
    <name evidence="3" type="ORF">Gxy13693_063_002</name>
</gene>
<accession>A0A0D6QBA8</accession>
<protein>
    <recommendedName>
        <fullName evidence="5">DUF262 domain-containing protein</fullName>
    </recommendedName>
</protein>
<name>A0A0D6QBA8_KOMXY</name>
<comment type="caution">
    <text evidence="3">The sequence shown here is derived from an EMBL/GenBank/DDBJ whole genome shotgun (WGS) entry which is preliminary data.</text>
</comment>
<dbReference type="RefSeq" id="WP_048856997.1">
    <property type="nucleotide sequence ID" value="NZ_BANJ01000063.1"/>
</dbReference>
<evidence type="ECO:0000259" key="2">
    <source>
        <dbReference type="Pfam" id="PF07510"/>
    </source>
</evidence>
<dbReference type="Pfam" id="PF03235">
    <property type="entry name" value="GmrSD_N"/>
    <property type="match status" value="1"/>
</dbReference>
<reference evidence="3 4" key="1">
    <citation type="submission" date="2012-11" db="EMBL/GenBank/DDBJ databases">
        <title>Whole genome sequence of Gluconacetobacter xylinus NBRC 13693.</title>
        <authorList>
            <person name="Azuma Y."/>
            <person name="Higashiura N."/>
            <person name="Hirakawa H."/>
            <person name="Matsushita K."/>
        </authorList>
    </citation>
    <scope>NUCLEOTIDE SEQUENCE [LARGE SCALE GENOMIC DNA]</scope>
    <source>
        <strain evidence="3 4">NBRC 13693</strain>
    </source>
</reference>
<feature type="domain" description="GmrSD restriction endonucleases C-terminal" evidence="2">
    <location>
        <begin position="518"/>
        <end position="551"/>
    </location>
</feature>
<dbReference type="PANTHER" id="PTHR35149">
    <property type="entry name" value="SLL5132 PROTEIN"/>
    <property type="match status" value="1"/>
</dbReference>
<evidence type="ECO:0000259" key="1">
    <source>
        <dbReference type="Pfam" id="PF03235"/>
    </source>
</evidence>
<evidence type="ECO:0008006" key="5">
    <source>
        <dbReference type="Google" id="ProtNLM"/>
    </source>
</evidence>
<dbReference type="InterPro" id="IPR004919">
    <property type="entry name" value="GmrSD_N"/>
</dbReference>
<dbReference type="AlphaFoldDB" id="A0A0D6QBA8"/>
<dbReference type="Pfam" id="PF07510">
    <property type="entry name" value="GmrSD_C"/>
    <property type="match status" value="1"/>
</dbReference>
<dbReference type="EMBL" id="BANJ01000063">
    <property type="protein sequence ID" value="GAO00788.1"/>
    <property type="molecule type" value="Genomic_DNA"/>
</dbReference>
<evidence type="ECO:0000313" key="3">
    <source>
        <dbReference type="EMBL" id="GAO00788.1"/>
    </source>
</evidence>
<organism evidence="3 4">
    <name type="scientific">Komagataeibacter xylinus NBRC 13693</name>
    <dbReference type="NCBI Taxonomy" id="1234668"/>
    <lineage>
        <taxon>Bacteria</taxon>
        <taxon>Pseudomonadati</taxon>
        <taxon>Pseudomonadota</taxon>
        <taxon>Alphaproteobacteria</taxon>
        <taxon>Acetobacterales</taxon>
        <taxon>Acetobacteraceae</taxon>
        <taxon>Komagataeibacter</taxon>
    </lineage>
</organism>
<dbReference type="PANTHER" id="PTHR35149:SF2">
    <property type="entry name" value="DUF262 DOMAIN-CONTAINING PROTEIN"/>
    <property type="match status" value="1"/>
</dbReference>
<evidence type="ECO:0000313" key="4">
    <source>
        <dbReference type="Proteomes" id="UP000032683"/>
    </source>
</evidence>
<proteinExistence type="predicted"/>
<sequence>MLGSNTLCTKSIAELKNHHFLIPDYQRGYRWEQQDVTNLLDDLWQFSQAQGGQPFYCLQPIVVRRRMPDAQSPAAWEVIDGQQRLTTIHIILTTLGITAPYTIEYQTRPDSAAFLNSMQQDKADTNIDFYHMFEGRRAVAQWRGRHTPQACAAITRMLQGADEPDARIIWYEVDARENAIAVFTRLNMGRIPLTDAELVKALFLRDSNFHNEAGRLEQQRMAQQWDEMERVLQADDFWFFLSNTEQKDNRIALILDLVARQWNNGAASAHDAHFTFLSFAQALERVAEPASGDDPCAPQQTCRREACWQAVRTCFLTMQEWYRDRTIFHLVGFMVAIPPRSKGKPAERKSLVSELWAEYRNCHSRTAFHTLLRDRTGFRLDGTILSIGKNAVAELTYDENHPDVVRVLLFFNIATLLNNTSANTRFQFNHYHQEHWDVEHISAMAEKESERVMQPPAEWLRYACRFLSAAGPGVEKEARDLRAEADTLLVQHEPDPQRLSTLVKAVTALYDEGGYGHDSKHRLGNLTLLDRSTNRSYKDSIFPIKRARILDLDATDTFVPPCTTNVFLKYYSPDTDNMMYWRETDRDDYQQAIIDTITAFLKNGKKDGAKS</sequence>